<evidence type="ECO:0000313" key="2">
    <source>
        <dbReference type="Proteomes" id="UP001549691"/>
    </source>
</evidence>
<dbReference type="PIRSF" id="PIRSF037181">
    <property type="entry name" value="DGC"/>
    <property type="match status" value="1"/>
</dbReference>
<dbReference type="Proteomes" id="UP001549691">
    <property type="component" value="Unassembled WGS sequence"/>
</dbReference>
<proteinExistence type="predicted"/>
<evidence type="ECO:0000313" key="1">
    <source>
        <dbReference type="EMBL" id="MET7016291.1"/>
    </source>
</evidence>
<name>A0ABV2TQU7_9RHOO</name>
<accession>A0ABV2TQU7</accession>
<reference evidence="1 2" key="1">
    <citation type="submission" date="2024-07" db="EMBL/GenBank/DDBJ databases">
        <title>Uliginosibacterium flavum JJ3220;KACC:17644.</title>
        <authorList>
            <person name="Kim M.K."/>
        </authorList>
    </citation>
    <scope>NUCLEOTIDE SEQUENCE [LARGE SCALE GENOMIC DNA]</scope>
    <source>
        <strain evidence="1 2">KACC:17644</strain>
    </source>
</reference>
<dbReference type="EMBL" id="JBEWZI010000034">
    <property type="protein sequence ID" value="MET7016291.1"/>
    <property type="molecule type" value="Genomic_DNA"/>
</dbReference>
<organism evidence="1 2">
    <name type="scientific">Uliginosibacterium flavum</name>
    <dbReference type="NCBI Taxonomy" id="1396831"/>
    <lineage>
        <taxon>Bacteria</taxon>
        <taxon>Pseudomonadati</taxon>
        <taxon>Pseudomonadota</taxon>
        <taxon>Betaproteobacteria</taxon>
        <taxon>Rhodocyclales</taxon>
        <taxon>Zoogloeaceae</taxon>
        <taxon>Uliginosibacterium</taxon>
    </lineage>
</organism>
<protein>
    <submittedName>
        <fullName evidence="1">Zinc-binding protein</fullName>
    </submittedName>
</protein>
<gene>
    <name evidence="1" type="ORF">ABXR19_19055</name>
</gene>
<dbReference type="Pfam" id="PF08859">
    <property type="entry name" value="DGC"/>
    <property type="match status" value="1"/>
</dbReference>
<dbReference type="RefSeq" id="WP_354602749.1">
    <property type="nucleotide sequence ID" value="NZ_JBEWZI010000034.1"/>
</dbReference>
<sequence>MTEQTCKCGVATTLIFACSGAADVGALTDLAARQLSREHIGRMYCLAGIGGRIADILRTTTEARSVLAIDGCPAACASACLQQAGLSGFARLQLADLGLPKGHAPATPENIERVVTAAKTLIPADPIAGETP</sequence>
<dbReference type="PROSITE" id="PS51257">
    <property type="entry name" value="PROKAR_LIPOPROTEIN"/>
    <property type="match status" value="1"/>
</dbReference>
<keyword evidence="2" id="KW-1185">Reference proteome</keyword>
<dbReference type="InterPro" id="IPR014958">
    <property type="entry name" value="DGC"/>
</dbReference>
<comment type="caution">
    <text evidence="1">The sequence shown here is derived from an EMBL/GenBank/DDBJ whole genome shotgun (WGS) entry which is preliminary data.</text>
</comment>